<keyword evidence="1" id="KW-0233">DNA recombination</keyword>
<dbReference type="InterPro" id="IPR013762">
    <property type="entry name" value="Integrase-like_cat_sf"/>
</dbReference>
<accession>A0A443JYS4</accession>
<sequence length="599" mass="66139">MAEAIAFRPRKTDQSQNLADYVAAARSLPFVSTSAIVWDAPNWNLTGLAMPERAGQTPTVIFEGGRSRDPDLTGEFGAFARAYVAFRVGEELGIARQIGKFTKPIIAMRSLLKVMQDLGHAELAMVGPNTLDAAMDHARAQGVSEYSLEQRAGTLGRVVAELNATGVLRSPFIWEGAQRPRRNQSRINDDGDRNFTHDEVEAVAEAFLKAVTPRQQIATSVLAILCSVPARISEVLQLPVDCDVILDPGDGYQAGLRWWPRKGGAPQVKYVPKAMIPVVEEALARLKRHTEPAREVARNILAGNAPKTALPQGWPLLPDAGKLTFDRALMITLRYTMSPRRSVAPEKIEPITYHQIMAALQGLPNTPSVFDEMAIRLRDGSPLTVNTHKPRPYLNTLAAKASVPQADIALWSGRKDIRQNSAYDHETSQELVARFRKAKGIEPLPAIPIDDQSDFDIAHIKETAHTTQFGWCLQSLRQNPCQMFGECLNCTHLVCIKGAAGKLENIRRELDRERQLRAKAQERIADGLRVTSRWIDLFDRKIARLEQLVIILESDDIVEGSPVIFARIAHLPQFDPIAPGKTISGASQPPLDDEEGVNA</sequence>
<evidence type="ECO:0008006" key="6">
    <source>
        <dbReference type="Google" id="ProtNLM"/>
    </source>
</evidence>
<reference evidence="4 5" key="2">
    <citation type="submission" date="2019-01" db="EMBL/GenBank/DDBJ databases">
        <authorList>
            <person name="Li Y."/>
        </authorList>
    </citation>
    <scope>NUCLEOTIDE SEQUENCE [LARGE SCALE GENOMIC DNA]</scope>
    <source>
        <strain evidence="4 5">07D10-4-3</strain>
    </source>
</reference>
<dbReference type="GO" id="GO:0015074">
    <property type="term" value="P:DNA integration"/>
    <property type="evidence" value="ECO:0007669"/>
    <property type="project" value="InterPro"/>
</dbReference>
<evidence type="ECO:0000256" key="3">
    <source>
        <dbReference type="SAM" id="MobiDB-lite"/>
    </source>
</evidence>
<dbReference type="RefSeq" id="WP_128234143.1">
    <property type="nucleotide sequence ID" value="NZ_SAUY01000061.1"/>
</dbReference>
<dbReference type="EMBL" id="SAUY01000061">
    <property type="protein sequence ID" value="RWR25703.1"/>
    <property type="molecule type" value="Genomic_DNA"/>
</dbReference>
<organism evidence="4 5">
    <name type="scientific">Paenirhodobacter populi</name>
    <dbReference type="NCBI Taxonomy" id="2306993"/>
    <lineage>
        <taxon>Bacteria</taxon>
        <taxon>Pseudomonadati</taxon>
        <taxon>Pseudomonadota</taxon>
        <taxon>Alphaproteobacteria</taxon>
        <taxon>Rhodobacterales</taxon>
        <taxon>Rhodobacter group</taxon>
        <taxon>Paenirhodobacter</taxon>
    </lineage>
</organism>
<feature type="region of interest" description="Disordered" evidence="3">
    <location>
        <begin position="579"/>
        <end position="599"/>
    </location>
</feature>
<name>A0A443JYS4_9RHOB</name>
<comment type="caution">
    <text evidence="4">The sequence shown here is derived from an EMBL/GenBank/DDBJ whole genome shotgun (WGS) entry which is preliminary data.</text>
</comment>
<evidence type="ECO:0000313" key="4">
    <source>
        <dbReference type="EMBL" id="RWR25703.1"/>
    </source>
</evidence>
<evidence type="ECO:0000313" key="5">
    <source>
        <dbReference type="Proteomes" id="UP000284451"/>
    </source>
</evidence>
<keyword evidence="2" id="KW-0175">Coiled coil</keyword>
<dbReference type="Gene3D" id="1.10.443.10">
    <property type="entry name" value="Intergrase catalytic core"/>
    <property type="match status" value="1"/>
</dbReference>
<dbReference type="AlphaFoldDB" id="A0A443JYS4"/>
<evidence type="ECO:0000256" key="1">
    <source>
        <dbReference type="ARBA" id="ARBA00023172"/>
    </source>
</evidence>
<reference evidence="4 5" key="1">
    <citation type="submission" date="2019-01" db="EMBL/GenBank/DDBJ databases">
        <title>Sinorhodobacter populi sp. nov. isolated from the symptomatic bark tissue of Populus euramericana canker.</title>
        <authorList>
            <person name="Xu G."/>
        </authorList>
    </citation>
    <scope>NUCLEOTIDE SEQUENCE [LARGE SCALE GENOMIC DNA]</scope>
    <source>
        <strain evidence="4 5">07D10-4-3</strain>
    </source>
</reference>
<dbReference type="InterPro" id="IPR011010">
    <property type="entry name" value="DNA_brk_join_enz"/>
</dbReference>
<dbReference type="Proteomes" id="UP000284451">
    <property type="component" value="Unassembled WGS sequence"/>
</dbReference>
<gene>
    <name evidence="4" type="ORF">D2T29_21750</name>
</gene>
<evidence type="ECO:0000256" key="2">
    <source>
        <dbReference type="SAM" id="Coils"/>
    </source>
</evidence>
<protein>
    <recommendedName>
        <fullName evidence="6">Integrase</fullName>
    </recommendedName>
</protein>
<dbReference type="SUPFAM" id="SSF56349">
    <property type="entry name" value="DNA breaking-rejoining enzymes"/>
    <property type="match status" value="1"/>
</dbReference>
<dbReference type="GO" id="GO:0006310">
    <property type="term" value="P:DNA recombination"/>
    <property type="evidence" value="ECO:0007669"/>
    <property type="project" value="UniProtKB-KW"/>
</dbReference>
<proteinExistence type="predicted"/>
<dbReference type="GO" id="GO:0003677">
    <property type="term" value="F:DNA binding"/>
    <property type="evidence" value="ECO:0007669"/>
    <property type="project" value="InterPro"/>
</dbReference>
<feature type="coiled-coil region" evidence="2">
    <location>
        <begin position="496"/>
        <end position="523"/>
    </location>
</feature>